<organism evidence="4 5">
    <name type="scientific">Teichococcus coralli</name>
    <dbReference type="NCBI Taxonomy" id="2545983"/>
    <lineage>
        <taxon>Bacteria</taxon>
        <taxon>Pseudomonadati</taxon>
        <taxon>Pseudomonadota</taxon>
        <taxon>Alphaproteobacteria</taxon>
        <taxon>Acetobacterales</taxon>
        <taxon>Roseomonadaceae</taxon>
        <taxon>Roseomonas</taxon>
    </lineage>
</organism>
<feature type="region of interest" description="Disordered" evidence="3">
    <location>
        <begin position="51"/>
        <end position="105"/>
    </location>
</feature>
<name>A0A845BFP9_9PROT</name>
<evidence type="ECO:0000313" key="4">
    <source>
        <dbReference type="EMBL" id="MXP64167.1"/>
    </source>
</evidence>
<evidence type="ECO:0000256" key="1">
    <source>
        <dbReference type="ARBA" id="ARBA00008769"/>
    </source>
</evidence>
<accession>A0A845BFP9</accession>
<dbReference type="GO" id="GO:0008643">
    <property type="term" value="P:carbohydrate transport"/>
    <property type="evidence" value="ECO:0007669"/>
    <property type="project" value="InterPro"/>
</dbReference>
<dbReference type="Pfam" id="PF04966">
    <property type="entry name" value="OprB"/>
    <property type="match status" value="1"/>
</dbReference>
<dbReference type="AlphaFoldDB" id="A0A845BFP9"/>
<keyword evidence="5" id="KW-1185">Reference proteome</keyword>
<gene>
    <name evidence="4" type="ORF">E0493_12510</name>
</gene>
<dbReference type="InterPro" id="IPR038673">
    <property type="entry name" value="OprB_sf"/>
</dbReference>
<proteinExistence type="inferred from homology"/>
<feature type="compositionally biased region" description="Low complexity" evidence="3">
    <location>
        <begin position="96"/>
        <end position="105"/>
    </location>
</feature>
<reference evidence="4 5" key="1">
    <citation type="submission" date="2019-03" db="EMBL/GenBank/DDBJ databases">
        <title>Roseomonas sp. a novel Roseomonas species isolated from Sea whip Gorgonian.</title>
        <authorList>
            <person name="Li F."/>
            <person name="Pan X."/>
            <person name="Huang S."/>
            <person name="Li Z."/>
            <person name="Meng B."/>
        </authorList>
    </citation>
    <scope>NUCLEOTIDE SEQUENCE [LARGE SCALE GENOMIC DNA]</scope>
    <source>
        <strain evidence="4 5">M0104</strain>
    </source>
</reference>
<comment type="caution">
    <text evidence="4">The sequence shown here is derived from an EMBL/GenBank/DDBJ whole genome shotgun (WGS) entry which is preliminary data.</text>
</comment>
<evidence type="ECO:0000256" key="2">
    <source>
        <dbReference type="RuleBase" id="RU363072"/>
    </source>
</evidence>
<dbReference type="GO" id="GO:0016020">
    <property type="term" value="C:membrane"/>
    <property type="evidence" value="ECO:0007669"/>
    <property type="project" value="InterPro"/>
</dbReference>
<dbReference type="PANTHER" id="PTHR37944">
    <property type="entry name" value="PORIN B"/>
    <property type="match status" value="1"/>
</dbReference>
<dbReference type="PANTHER" id="PTHR37944:SF1">
    <property type="entry name" value="PORIN B"/>
    <property type="match status" value="1"/>
</dbReference>
<dbReference type="InterPro" id="IPR007049">
    <property type="entry name" value="Carb-sel_porin_OprB"/>
</dbReference>
<dbReference type="Proteomes" id="UP000460715">
    <property type="component" value="Unassembled WGS sequence"/>
</dbReference>
<feature type="compositionally biased region" description="Low complexity" evidence="3">
    <location>
        <begin position="68"/>
        <end position="89"/>
    </location>
</feature>
<evidence type="ECO:0000256" key="3">
    <source>
        <dbReference type="SAM" id="MobiDB-lite"/>
    </source>
</evidence>
<dbReference type="InterPro" id="IPR052932">
    <property type="entry name" value="OprB_Porin"/>
</dbReference>
<dbReference type="EMBL" id="SNVJ01000009">
    <property type="protein sequence ID" value="MXP64167.1"/>
    <property type="molecule type" value="Genomic_DNA"/>
</dbReference>
<sequence>MPERSEASHAVMVVGVHACLRIIITCAYARPASDRREIRHVPSPILRHGRSCCADGRTSRRAARPDRAGPAGLHRAARAAGAAAGARRAGSGRGRPGALRRPPAGRLHGKCYVVTSAPAGTSPSLPAAQGAKRGLRWRSPSPGSEPFMKHGDLPPRAPRGRTLALLAALGALLLPPPARAQETPEPEEACETGSVLSPGLCLSSGIIVDAFANLRGGLRQGVAAIGQLQFGLQADFDRIAGLTGWSLGASAIAVYGKEPATVLTGSLAPPSNIEALSSVRLMELWVQREVEGFGSLRLGQLAADTEFAVADAAGNLVNGTFGWPVALAEGLPSGGVAYPFAAPGVRLALGAPDQGSGFRLGLFAGDPGGRYGQQTEAQRHNRYGINFSTVGGAFLIGEAVLGGRAPEEGPRPWVVKLGAWYHSGGFDSQRFDADGLSLADPASSGVPRRFHNDYGGYGIGEATLWRGEGQSLAGFTRLFAAPSDRNLVSLQVDVGVAWAGAFGRREDTLSFGVSQARIGRGARGFDQDTEAFSDPFRPVRRHETVLEVNYDIPVGPAHLRPLAQWYINPAAGEPDEASGRGLRDAVLLGMRMQAEF</sequence>
<evidence type="ECO:0000313" key="5">
    <source>
        <dbReference type="Proteomes" id="UP000460715"/>
    </source>
</evidence>
<dbReference type="GO" id="GO:0015288">
    <property type="term" value="F:porin activity"/>
    <property type="evidence" value="ECO:0007669"/>
    <property type="project" value="InterPro"/>
</dbReference>
<feature type="region of interest" description="Disordered" evidence="3">
    <location>
        <begin position="122"/>
        <end position="153"/>
    </location>
</feature>
<dbReference type="Gene3D" id="2.40.160.180">
    <property type="entry name" value="Carbohydrate-selective porin OprB"/>
    <property type="match status" value="1"/>
</dbReference>
<comment type="similarity">
    <text evidence="1 2">Belongs to the OprB family.</text>
</comment>
<protein>
    <submittedName>
        <fullName evidence="4">Carbohydrate porin</fullName>
    </submittedName>
</protein>